<organism evidence="1 2">
    <name type="scientific">Streptomyces guryensis</name>
    <dbReference type="NCBI Taxonomy" id="2886947"/>
    <lineage>
        <taxon>Bacteria</taxon>
        <taxon>Bacillati</taxon>
        <taxon>Actinomycetota</taxon>
        <taxon>Actinomycetes</taxon>
        <taxon>Kitasatosporales</taxon>
        <taxon>Streptomycetaceae</taxon>
        <taxon>Streptomyces</taxon>
    </lineage>
</organism>
<name>A0A9Q3VMM8_9ACTN</name>
<dbReference type="SUPFAM" id="SSF53335">
    <property type="entry name" value="S-adenosyl-L-methionine-dependent methyltransferases"/>
    <property type="match status" value="1"/>
</dbReference>
<proteinExistence type="predicted"/>
<evidence type="ECO:0000313" key="2">
    <source>
        <dbReference type="Proteomes" id="UP001108029"/>
    </source>
</evidence>
<dbReference type="GO" id="GO:0032259">
    <property type="term" value="P:methylation"/>
    <property type="evidence" value="ECO:0007669"/>
    <property type="project" value="UniProtKB-KW"/>
</dbReference>
<dbReference type="Proteomes" id="UP001108029">
    <property type="component" value="Unassembled WGS sequence"/>
</dbReference>
<dbReference type="RefSeq" id="WP_232649460.1">
    <property type="nucleotide sequence ID" value="NZ_JAJSBI010000007.1"/>
</dbReference>
<dbReference type="GO" id="GO:0008168">
    <property type="term" value="F:methyltransferase activity"/>
    <property type="evidence" value="ECO:0007669"/>
    <property type="project" value="UniProtKB-KW"/>
</dbReference>
<dbReference type="EMBL" id="JAJSBI010000007">
    <property type="protein sequence ID" value="MCD9875349.1"/>
    <property type="molecule type" value="Genomic_DNA"/>
</dbReference>
<protein>
    <submittedName>
        <fullName evidence="1">Class I SAM-dependent methyltransferase</fullName>
    </submittedName>
</protein>
<reference evidence="1" key="1">
    <citation type="submission" date="2021-12" db="EMBL/GenBank/DDBJ databases">
        <authorList>
            <person name="Lee J.-H."/>
            <person name="Kim S.-B."/>
        </authorList>
    </citation>
    <scope>NUCLEOTIDE SEQUENCE</scope>
    <source>
        <strain evidence="1">NR30</strain>
    </source>
</reference>
<dbReference type="Pfam" id="PF13489">
    <property type="entry name" value="Methyltransf_23"/>
    <property type="match status" value="1"/>
</dbReference>
<gene>
    <name evidence="1" type="ORF">LJ657_17060</name>
</gene>
<keyword evidence="1" id="KW-0808">Transferase</keyword>
<dbReference type="Gene3D" id="3.40.50.150">
    <property type="entry name" value="Vaccinia Virus protein VP39"/>
    <property type="match status" value="1"/>
</dbReference>
<accession>A0A9Q3VMM8</accession>
<evidence type="ECO:0000313" key="1">
    <source>
        <dbReference type="EMBL" id="MCD9875349.1"/>
    </source>
</evidence>
<sequence length="254" mass="27693">MHADTTTTTQPLTGPDAPQLLALSESSQPIGGPETFFIRRGYRSRSEVEYFLDETDDTVTWQPDVYPYAAERAKELGRDVVIDIGCGQAGKLASLAAEHPDWTFVGVDFGDNLRWCHDNHPFGQWMEADLESAERLPLDPDLVRRSVVICSDVIEHLVDPAPALSLILALLQEGSAAAVLSTPARECRSGYDTPGPPRNPSHVREWASDEFQALLRASGFEIRYAGLTRSDDASNGLSTQLLLVGVGGTEVGEQ</sequence>
<keyword evidence="1" id="KW-0489">Methyltransferase</keyword>
<comment type="caution">
    <text evidence="1">The sequence shown here is derived from an EMBL/GenBank/DDBJ whole genome shotgun (WGS) entry which is preliminary data.</text>
</comment>
<dbReference type="CDD" id="cd02440">
    <property type="entry name" value="AdoMet_MTases"/>
    <property type="match status" value="1"/>
</dbReference>
<keyword evidence="2" id="KW-1185">Reference proteome</keyword>
<dbReference type="AlphaFoldDB" id="A0A9Q3VMM8"/>
<dbReference type="InterPro" id="IPR029063">
    <property type="entry name" value="SAM-dependent_MTases_sf"/>
</dbReference>